<protein>
    <submittedName>
        <fullName evidence="2">Uncharacterized protein</fullName>
    </submittedName>
</protein>
<evidence type="ECO:0000313" key="3">
    <source>
        <dbReference type="Proteomes" id="UP001642484"/>
    </source>
</evidence>
<reference evidence="2 3" key="1">
    <citation type="submission" date="2024-02" db="EMBL/GenBank/DDBJ databases">
        <authorList>
            <person name="Chen Y."/>
            <person name="Shah S."/>
            <person name="Dougan E. K."/>
            <person name="Thang M."/>
            <person name="Chan C."/>
        </authorList>
    </citation>
    <scope>NUCLEOTIDE SEQUENCE [LARGE SCALE GENOMIC DNA]</scope>
</reference>
<dbReference type="Proteomes" id="UP001642484">
    <property type="component" value="Unassembled WGS sequence"/>
</dbReference>
<organism evidence="2 3">
    <name type="scientific">Durusdinium trenchii</name>
    <dbReference type="NCBI Taxonomy" id="1381693"/>
    <lineage>
        <taxon>Eukaryota</taxon>
        <taxon>Sar</taxon>
        <taxon>Alveolata</taxon>
        <taxon>Dinophyceae</taxon>
        <taxon>Suessiales</taxon>
        <taxon>Symbiodiniaceae</taxon>
        <taxon>Durusdinium</taxon>
    </lineage>
</organism>
<feature type="compositionally biased region" description="Basic and acidic residues" evidence="1">
    <location>
        <begin position="119"/>
        <end position="135"/>
    </location>
</feature>
<evidence type="ECO:0000313" key="2">
    <source>
        <dbReference type="EMBL" id="CAK9066778.1"/>
    </source>
</evidence>
<name>A0ABP0NSK9_9DINO</name>
<feature type="region of interest" description="Disordered" evidence="1">
    <location>
        <begin position="118"/>
        <end position="149"/>
    </location>
</feature>
<proteinExistence type="predicted"/>
<accession>A0ABP0NSK9</accession>
<keyword evidence="3" id="KW-1185">Reference proteome</keyword>
<sequence length="149" mass="16465">MQPDVLFKELTTFWTETPAIGESLGSSLDRCTFVEAMEMVEGEHANPFSLPEELECFWLQPPPPERTEHERLQEKKLRVHEKSTCSSSYGAIRKVHDHELPMAPVSKSVSLALANAKAKVLEEERPPPHLPHDGGHQASCGLGGAAAQE</sequence>
<dbReference type="EMBL" id="CAXAMN010022139">
    <property type="protein sequence ID" value="CAK9066778.1"/>
    <property type="molecule type" value="Genomic_DNA"/>
</dbReference>
<evidence type="ECO:0000256" key="1">
    <source>
        <dbReference type="SAM" id="MobiDB-lite"/>
    </source>
</evidence>
<comment type="caution">
    <text evidence="2">The sequence shown here is derived from an EMBL/GenBank/DDBJ whole genome shotgun (WGS) entry which is preliminary data.</text>
</comment>
<gene>
    <name evidence="2" type="ORF">CCMP2556_LOCUS32815</name>
</gene>